<organism evidence="10 11">
    <name type="scientific">Halogranum gelatinilyticum</name>
    <dbReference type="NCBI Taxonomy" id="660521"/>
    <lineage>
        <taxon>Archaea</taxon>
        <taxon>Methanobacteriati</taxon>
        <taxon>Methanobacteriota</taxon>
        <taxon>Stenosarchaea group</taxon>
        <taxon>Halobacteria</taxon>
        <taxon>Halobacteriales</taxon>
        <taxon>Haloferacaceae</taxon>
    </lineage>
</organism>
<evidence type="ECO:0000256" key="3">
    <source>
        <dbReference type="ARBA" id="ARBA00022692"/>
    </source>
</evidence>
<dbReference type="CDD" id="cd06160">
    <property type="entry name" value="S2P-M50_like_2"/>
    <property type="match status" value="1"/>
</dbReference>
<keyword evidence="7 8" id="KW-0472">Membrane</keyword>
<dbReference type="Proteomes" id="UP000199451">
    <property type="component" value="Unassembled WGS sequence"/>
</dbReference>
<feature type="transmembrane region" description="Helical" evidence="8">
    <location>
        <begin position="354"/>
        <end position="372"/>
    </location>
</feature>
<dbReference type="PANTHER" id="PTHR31412:SF0">
    <property type="entry name" value="ZINC METALLOPROTEASE EGY1, CHLOROPLASTIC-RELATED"/>
    <property type="match status" value="1"/>
</dbReference>
<dbReference type="STRING" id="660521.SAMN04487949_3055"/>
<keyword evidence="2" id="KW-0645">Protease</keyword>
<keyword evidence="6 8" id="KW-1133">Transmembrane helix</keyword>
<feature type="transmembrane region" description="Helical" evidence="8">
    <location>
        <begin position="185"/>
        <end position="210"/>
    </location>
</feature>
<dbReference type="PANTHER" id="PTHR31412">
    <property type="entry name" value="ZINC METALLOPROTEASE EGY1"/>
    <property type="match status" value="1"/>
</dbReference>
<dbReference type="Pfam" id="PF02163">
    <property type="entry name" value="Peptidase_M50"/>
    <property type="match status" value="1"/>
</dbReference>
<dbReference type="AlphaFoldDB" id="A0A1G9XP85"/>
<dbReference type="EMBL" id="FNHL01000004">
    <property type="protein sequence ID" value="SDM98053.1"/>
    <property type="molecule type" value="Genomic_DNA"/>
</dbReference>
<evidence type="ECO:0000256" key="6">
    <source>
        <dbReference type="ARBA" id="ARBA00022989"/>
    </source>
</evidence>
<feature type="transmembrane region" description="Helical" evidence="8">
    <location>
        <begin position="89"/>
        <end position="110"/>
    </location>
</feature>
<evidence type="ECO:0000313" key="10">
    <source>
        <dbReference type="EMBL" id="SDM98053.1"/>
    </source>
</evidence>
<dbReference type="GO" id="GO:0016020">
    <property type="term" value="C:membrane"/>
    <property type="evidence" value="ECO:0007669"/>
    <property type="project" value="UniProtKB-SubCell"/>
</dbReference>
<accession>A0A1G9XP85</accession>
<evidence type="ECO:0000256" key="2">
    <source>
        <dbReference type="ARBA" id="ARBA00022670"/>
    </source>
</evidence>
<keyword evidence="5" id="KW-0809">Transit peptide</keyword>
<comment type="subcellular location">
    <subcellularLocation>
        <location evidence="1">Membrane</location>
        <topology evidence="1">Multi-pass membrane protein</topology>
    </subcellularLocation>
</comment>
<reference evidence="11" key="1">
    <citation type="submission" date="2016-10" db="EMBL/GenBank/DDBJ databases">
        <authorList>
            <person name="Varghese N."/>
            <person name="Submissions S."/>
        </authorList>
    </citation>
    <scope>NUCLEOTIDE SEQUENCE [LARGE SCALE GENOMIC DNA]</scope>
    <source>
        <strain evidence="11">CGMCC 1.10119</strain>
    </source>
</reference>
<dbReference type="InterPro" id="IPR044838">
    <property type="entry name" value="EGY1-like"/>
</dbReference>
<dbReference type="GO" id="GO:0006508">
    <property type="term" value="P:proteolysis"/>
    <property type="evidence" value="ECO:0007669"/>
    <property type="project" value="UniProtKB-KW"/>
</dbReference>
<evidence type="ECO:0000259" key="9">
    <source>
        <dbReference type="Pfam" id="PF02163"/>
    </source>
</evidence>
<name>A0A1G9XP85_9EURY</name>
<dbReference type="GO" id="GO:0008233">
    <property type="term" value="F:peptidase activity"/>
    <property type="evidence" value="ECO:0007669"/>
    <property type="project" value="UniProtKB-KW"/>
</dbReference>
<dbReference type="RefSeq" id="WP_089698792.1">
    <property type="nucleotide sequence ID" value="NZ_FNHL01000004.1"/>
</dbReference>
<feature type="domain" description="Peptidase M50" evidence="9">
    <location>
        <begin position="128"/>
        <end position="325"/>
    </location>
</feature>
<gene>
    <name evidence="10" type="ORF">SAMN04487949_3055</name>
</gene>
<sequence>MDSVDSSETTPPTEVLSSVFHLYECRRDGDRLLYYGEVLVPERMLLREIWPAFRSAGYEVQLAQTDRAQDVLVARPLDTPDGSLPWKNLLLLALTICSTLFVGATAWYYVPASEIFANPLSALQAWPFTAAVLGVLLVHELGHYAMARYHGVDVSLPYVIPFIFPFGTMGAIIRMRGQMPDRKSLFDIGVAGPLAGLAATIVITVIGLSLDPITVPERVLSGGGEVIVFNNPPLLDIIAVLINQPVAYGTAASPATNVPLNPVGAAILDLIGQPSVSDRTGVTVHPVIIGGWVGMFFTVLNLLPVGQLDGGHMLRAMLGERQETVAAMVPLALFGLSAYLYYGRGLSINESVGLWAFWGLFSTFIAFNGPAHPIDDTGLDAKRMAVGVFTFLLGLLCFMLVPIQLLGA</sequence>
<evidence type="ECO:0000256" key="4">
    <source>
        <dbReference type="ARBA" id="ARBA00022801"/>
    </source>
</evidence>
<dbReference type="InterPro" id="IPR008915">
    <property type="entry name" value="Peptidase_M50"/>
</dbReference>
<evidence type="ECO:0000256" key="7">
    <source>
        <dbReference type="ARBA" id="ARBA00023136"/>
    </source>
</evidence>
<evidence type="ECO:0000256" key="5">
    <source>
        <dbReference type="ARBA" id="ARBA00022946"/>
    </source>
</evidence>
<feature type="transmembrane region" description="Helical" evidence="8">
    <location>
        <begin position="122"/>
        <end position="142"/>
    </location>
</feature>
<proteinExistence type="predicted"/>
<feature type="transmembrane region" description="Helical" evidence="8">
    <location>
        <begin position="284"/>
        <end position="303"/>
    </location>
</feature>
<keyword evidence="4" id="KW-0378">Hydrolase</keyword>
<feature type="transmembrane region" description="Helical" evidence="8">
    <location>
        <begin position="324"/>
        <end position="342"/>
    </location>
</feature>
<keyword evidence="11" id="KW-1185">Reference proteome</keyword>
<keyword evidence="3 8" id="KW-0812">Transmembrane</keyword>
<dbReference type="OrthoDB" id="19110at2157"/>
<evidence type="ECO:0000256" key="8">
    <source>
        <dbReference type="SAM" id="Phobius"/>
    </source>
</evidence>
<feature type="transmembrane region" description="Helical" evidence="8">
    <location>
        <begin position="154"/>
        <end position="173"/>
    </location>
</feature>
<evidence type="ECO:0000256" key="1">
    <source>
        <dbReference type="ARBA" id="ARBA00004141"/>
    </source>
</evidence>
<feature type="transmembrane region" description="Helical" evidence="8">
    <location>
        <begin position="384"/>
        <end position="405"/>
    </location>
</feature>
<protein>
    <submittedName>
        <fullName evidence="10">Peptidase family M50</fullName>
    </submittedName>
</protein>
<evidence type="ECO:0000313" key="11">
    <source>
        <dbReference type="Proteomes" id="UP000199451"/>
    </source>
</evidence>